<dbReference type="GeneID" id="27801731"/>
<dbReference type="Proteomes" id="UP000494102">
    <property type="component" value="Unassembled WGS sequence"/>
</dbReference>
<sequence>MNKTITGQQLRRVAIAIALSIGMVSALTVQAAGSDSQIPAAKPNAQIRAMLPENIRASGVLKLATDAHYPPCESFADDNKTLVGWEPDFWNAIGQVLGVKVEAESINFSSLIPGVASKRYDLAMECLTDTKEREKQVTFVDVMHARTAAYTMDQNRKITNDPLSLCGQKVGTQQATTFSASVDKVVNPYCTGNGRSPVENAVFPAADDTLLALYSGRVDFVLNTAMAVGELKKKAPKPIRVVDIPGMPTNFIGIIVPKENTQLADALLAATKALHEQGIYDQIVRKWSLEQLKLDDPGINLAPGQ</sequence>
<evidence type="ECO:0000313" key="5">
    <source>
        <dbReference type="Proteomes" id="UP000494102"/>
    </source>
</evidence>
<reference evidence="4 5" key="1">
    <citation type="submission" date="2020-04" db="EMBL/GenBank/DDBJ databases">
        <authorList>
            <person name="De Canck E."/>
        </authorList>
    </citation>
    <scope>NUCLEOTIDE SEQUENCE [LARGE SCALE GENOMIC DNA]</scope>
    <source>
        <strain evidence="4 5">LMG 9964</strain>
    </source>
</reference>
<feature type="chain" id="PRO_5026945997" description="Solute-binding protein family 3/N-terminal domain-containing protein" evidence="2">
    <location>
        <begin position="32"/>
        <end position="305"/>
    </location>
</feature>
<proteinExistence type="predicted"/>
<feature type="signal peptide" evidence="2">
    <location>
        <begin position="1"/>
        <end position="31"/>
    </location>
</feature>
<dbReference type="InterPro" id="IPR001638">
    <property type="entry name" value="Solute-binding_3/MltF_N"/>
</dbReference>
<gene>
    <name evidence="4" type="ORF">LMG9964_05549</name>
</gene>
<dbReference type="CDD" id="cd01004">
    <property type="entry name" value="PBP2_MidA_like"/>
    <property type="match status" value="1"/>
</dbReference>
<organism evidence="4 5">
    <name type="scientific">Paraburkholderia phenoliruptrix</name>
    <dbReference type="NCBI Taxonomy" id="252970"/>
    <lineage>
        <taxon>Bacteria</taxon>
        <taxon>Pseudomonadati</taxon>
        <taxon>Pseudomonadota</taxon>
        <taxon>Betaproteobacteria</taxon>
        <taxon>Burkholderiales</taxon>
        <taxon>Burkholderiaceae</taxon>
        <taxon>Paraburkholderia</taxon>
    </lineage>
</organism>
<dbReference type="AlphaFoldDB" id="A0A6J5KCA7"/>
<evidence type="ECO:0000256" key="1">
    <source>
        <dbReference type="ARBA" id="ARBA00022729"/>
    </source>
</evidence>
<dbReference type="Pfam" id="PF00497">
    <property type="entry name" value="SBP_bac_3"/>
    <property type="match status" value="1"/>
</dbReference>
<keyword evidence="1 2" id="KW-0732">Signal</keyword>
<dbReference type="EMBL" id="CADILN010000010">
    <property type="protein sequence ID" value="CAB4051869.1"/>
    <property type="molecule type" value="Genomic_DNA"/>
</dbReference>
<evidence type="ECO:0000259" key="3">
    <source>
        <dbReference type="SMART" id="SM00062"/>
    </source>
</evidence>
<dbReference type="SMART" id="SM00062">
    <property type="entry name" value="PBPb"/>
    <property type="match status" value="1"/>
</dbReference>
<feature type="domain" description="Solute-binding protein family 3/N-terminal" evidence="3">
    <location>
        <begin position="60"/>
        <end position="291"/>
    </location>
</feature>
<evidence type="ECO:0000313" key="4">
    <source>
        <dbReference type="EMBL" id="CAB4051869.1"/>
    </source>
</evidence>
<name>A0A6J5KCA7_9BURK</name>
<protein>
    <recommendedName>
        <fullName evidence="3">Solute-binding protein family 3/N-terminal domain-containing protein</fullName>
    </recommendedName>
</protein>
<dbReference type="PANTHER" id="PTHR35936:SF19">
    <property type="entry name" value="AMINO-ACID-BINDING PROTEIN YXEM-RELATED"/>
    <property type="match status" value="1"/>
</dbReference>
<accession>A0A6J5KCA7</accession>
<dbReference type="SUPFAM" id="SSF53850">
    <property type="entry name" value="Periplasmic binding protein-like II"/>
    <property type="match status" value="1"/>
</dbReference>
<dbReference type="RefSeq" id="WP_148281899.1">
    <property type="nucleotide sequence ID" value="NZ_CADILN010000010.1"/>
</dbReference>
<dbReference type="Gene3D" id="3.40.190.10">
    <property type="entry name" value="Periplasmic binding protein-like II"/>
    <property type="match status" value="2"/>
</dbReference>
<evidence type="ECO:0000256" key="2">
    <source>
        <dbReference type="SAM" id="SignalP"/>
    </source>
</evidence>
<dbReference type="PANTHER" id="PTHR35936">
    <property type="entry name" value="MEMBRANE-BOUND LYTIC MUREIN TRANSGLYCOSYLASE F"/>
    <property type="match status" value="1"/>
</dbReference>